<comment type="cofactor">
    <cofactor evidence="1 11">
        <name>Zn(2+)</name>
        <dbReference type="ChEBI" id="CHEBI:29105"/>
    </cofactor>
</comment>
<keyword evidence="8 11" id="KW-1133">Transmembrane helix</keyword>
<dbReference type="CDD" id="cd06163">
    <property type="entry name" value="S2P-M50_PDZ_RseP-like"/>
    <property type="match status" value="1"/>
</dbReference>
<dbReference type="Pfam" id="PF17820">
    <property type="entry name" value="PDZ_6"/>
    <property type="match status" value="1"/>
</dbReference>
<evidence type="ECO:0000256" key="2">
    <source>
        <dbReference type="ARBA" id="ARBA00004141"/>
    </source>
</evidence>
<evidence type="ECO:0000256" key="9">
    <source>
        <dbReference type="ARBA" id="ARBA00023049"/>
    </source>
</evidence>
<keyword evidence="6 11" id="KW-0378">Hydrolase</keyword>
<keyword evidence="7 11" id="KW-0862">Zinc</keyword>
<sequence length="356" mass="38700">MFEILKTVIAFIVIFGVLVFVHEFGHFIIAKRSGIKVLEFAFGIGPKLFGFQGKETLYSVRILPLGGFCRFLSAEEVEESDQVSREELLARSFESKSIWKRMAVIVAGPLMNFILGAVLFVVAFAFFGVAVADNQNLIGEVSLGKPAATAGLAAGDRIIAINGTETPDWNSVTQQIHTNPGEKMSFAVEKADTKQIVTIEITPAYDQELGKGLIGIAPSYTMQKVSVLKSIQYGFLQTVEFTRQLVLYLIHMITGKAPVELSGPIGVAQVIGEGVKQGMSSLFTLAAVLSINFGVLNILPLPALDGGQLAVMTFEGIRRKPLSIEKKGWIQLTGFALLIALMIAVTYQDILRIVTK</sequence>
<evidence type="ECO:0000256" key="11">
    <source>
        <dbReference type="RuleBase" id="RU362031"/>
    </source>
</evidence>
<dbReference type="InterPro" id="IPR036034">
    <property type="entry name" value="PDZ_sf"/>
</dbReference>
<dbReference type="PANTHER" id="PTHR42837">
    <property type="entry name" value="REGULATOR OF SIGMA-E PROTEASE RSEP"/>
    <property type="match status" value="1"/>
</dbReference>
<dbReference type="Gene3D" id="2.30.42.10">
    <property type="match status" value="1"/>
</dbReference>
<name>A0A857DI92_9FIRM</name>
<dbReference type="Pfam" id="PF02163">
    <property type="entry name" value="Peptidase_M50"/>
    <property type="match status" value="1"/>
</dbReference>
<dbReference type="InterPro" id="IPR001478">
    <property type="entry name" value="PDZ"/>
</dbReference>
<comment type="similarity">
    <text evidence="3 11">Belongs to the peptidase M50B family.</text>
</comment>
<dbReference type="NCBIfam" id="TIGR00054">
    <property type="entry name" value="RIP metalloprotease RseP"/>
    <property type="match status" value="1"/>
</dbReference>
<dbReference type="InterPro" id="IPR041489">
    <property type="entry name" value="PDZ_6"/>
</dbReference>
<feature type="domain" description="PDZ" evidence="12">
    <location>
        <begin position="127"/>
        <end position="165"/>
    </location>
</feature>
<feature type="transmembrane region" description="Helical" evidence="11">
    <location>
        <begin position="328"/>
        <end position="347"/>
    </location>
</feature>
<keyword evidence="11" id="KW-0479">Metal-binding</keyword>
<evidence type="ECO:0000259" key="12">
    <source>
        <dbReference type="PROSITE" id="PS50106"/>
    </source>
</evidence>
<dbReference type="CDD" id="cd23081">
    <property type="entry name" value="cpPDZ_EcRseP-like"/>
    <property type="match status" value="1"/>
</dbReference>
<dbReference type="PROSITE" id="PS50106">
    <property type="entry name" value="PDZ"/>
    <property type="match status" value="1"/>
</dbReference>
<dbReference type="InterPro" id="IPR008915">
    <property type="entry name" value="Peptidase_M50"/>
</dbReference>
<keyword evidence="4 13" id="KW-0645">Protease</keyword>
<dbReference type="EMBL" id="CP046996">
    <property type="protein sequence ID" value="QHA00209.1"/>
    <property type="molecule type" value="Genomic_DNA"/>
</dbReference>
<dbReference type="AlphaFoldDB" id="A0A857DI92"/>
<reference evidence="13 14" key="1">
    <citation type="submission" date="2019-12" db="EMBL/GenBank/DDBJ databases">
        <title>Sequence classification of anaerobic respiratory reductive dehalogenases: First we see many, then we see few.</title>
        <authorList>
            <person name="Molenda O."/>
            <person name="Puentes Jacome L.A."/>
            <person name="Cao X."/>
            <person name="Nesbo C.L."/>
            <person name="Tang S."/>
            <person name="Morson N."/>
            <person name="Patron J."/>
            <person name="Lomheim L."/>
            <person name="Wishart D.S."/>
            <person name="Edwards E.A."/>
        </authorList>
    </citation>
    <scope>NUCLEOTIDE SEQUENCE [LARGE SCALE GENOMIC DNA]</scope>
    <source>
        <strain evidence="13 14">12DCA</strain>
    </source>
</reference>
<dbReference type="PANTHER" id="PTHR42837:SF2">
    <property type="entry name" value="MEMBRANE METALLOPROTEASE ARASP2, CHLOROPLASTIC-RELATED"/>
    <property type="match status" value="1"/>
</dbReference>
<dbReference type="GO" id="GO:0006508">
    <property type="term" value="P:proteolysis"/>
    <property type="evidence" value="ECO:0007669"/>
    <property type="project" value="UniProtKB-KW"/>
</dbReference>
<gene>
    <name evidence="13" type="primary">rseP</name>
    <name evidence="13" type="ORF">GQ588_05870</name>
</gene>
<dbReference type="SUPFAM" id="SSF50156">
    <property type="entry name" value="PDZ domain-like"/>
    <property type="match status" value="1"/>
</dbReference>
<feature type="transmembrane region" description="Helical" evidence="11">
    <location>
        <begin position="7"/>
        <end position="29"/>
    </location>
</feature>
<evidence type="ECO:0000256" key="10">
    <source>
        <dbReference type="ARBA" id="ARBA00023136"/>
    </source>
</evidence>
<accession>A0A857DI92</accession>
<comment type="subcellular location">
    <subcellularLocation>
        <location evidence="2">Membrane</location>
        <topology evidence="2">Multi-pass membrane protein</topology>
    </subcellularLocation>
</comment>
<evidence type="ECO:0000256" key="5">
    <source>
        <dbReference type="ARBA" id="ARBA00022692"/>
    </source>
</evidence>
<dbReference type="InterPro" id="IPR004387">
    <property type="entry name" value="Pept_M50_Zn"/>
</dbReference>
<evidence type="ECO:0000256" key="4">
    <source>
        <dbReference type="ARBA" id="ARBA00022670"/>
    </source>
</evidence>
<dbReference type="GO" id="GO:0046872">
    <property type="term" value="F:metal ion binding"/>
    <property type="evidence" value="ECO:0007669"/>
    <property type="project" value="UniProtKB-KW"/>
</dbReference>
<organism evidence="13 14">
    <name type="scientific">Dehalobacter restrictus</name>
    <dbReference type="NCBI Taxonomy" id="55583"/>
    <lineage>
        <taxon>Bacteria</taxon>
        <taxon>Bacillati</taxon>
        <taxon>Bacillota</taxon>
        <taxon>Clostridia</taxon>
        <taxon>Eubacteriales</taxon>
        <taxon>Desulfitobacteriaceae</taxon>
        <taxon>Dehalobacter</taxon>
    </lineage>
</organism>
<dbReference type="EC" id="3.4.24.-" evidence="11"/>
<dbReference type="GO" id="GO:0016020">
    <property type="term" value="C:membrane"/>
    <property type="evidence" value="ECO:0007669"/>
    <property type="project" value="UniProtKB-SubCell"/>
</dbReference>
<evidence type="ECO:0000256" key="1">
    <source>
        <dbReference type="ARBA" id="ARBA00001947"/>
    </source>
</evidence>
<evidence type="ECO:0000256" key="8">
    <source>
        <dbReference type="ARBA" id="ARBA00022989"/>
    </source>
</evidence>
<protein>
    <recommendedName>
        <fullName evidence="11">Zinc metalloprotease</fullName>
        <ecNumber evidence="11">3.4.24.-</ecNumber>
    </recommendedName>
</protein>
<keyword evidence="5 11" id="KW-0812">Transmembrane</keyword>
<proteinExistence type="inferred from homology"/>
<evidence type="ECO:0000256" key="3">
    <source>
        <dbReference type="ARBA" id="ARBA00007931"/>
    </source>
</evidence>
<evidence type="ECO:0000256" key="6">
    <source>
        <dbReference type="ARBA" id="ARBA00022801"/>
    </source>
</evidence>
<feature type="transmembrane region" description="Helical" evidence="11">
    <location>
        <begin position="110"/>
        <end position="132"/>
    </location>
</feature>
<evidence type="ECO:0000313" key="14">
    <source>
        <dbReference type="Proteomes" id="UP000430508"/>
    </source>
</evidence>
<dbReference type="GO" id="GO:0004222">
    <property type="term" value="F:metalloendopeptidase activity"/>
    <property type="evidence" value="ECO:0007669"/>
    <property type="project" value="InterPro"/>
</dbReference>
<dbReference type="SMART" id="SM00228">
    <property type="entry name" value="PDZ"/>
    <property type="match status" value="1"/>
</dbReference>
<keyword evidence="9 11" id="KW-0482">Metalloprotease</keyword>
<feature type="transmembrane region" description="Helical" evidence="11">
    <location>
        <begin position="282"/>
        <end position="304"/>
    </location>
</feature>
<dbReference type="Proteomes" id="UP000430508">
    <property type="component" value="Chromosome"/>
</dbReference>
<evidence type="ECO:0000313" key="13">
    <source>
        <dbReference type="EMBL" id="QHA00209.1"/>
    </source>
</evidence>
<keyword evidence="10 11" id="KW-0472">Membrane</keyword>
<evidence type="ECO:0000256" key="7">
    <source>
        <dbReference type="ARBA" id="ARBA00022833"/>
    </source>
</evidence>